<evidence type="ECO:0000313" key="3">
    <source>
        <dbReference type="Proteomes" id="UP000231276"/>
    </source>
</evidence>
<organism evidence="2 3">
    <name type="scientific">Candidatus Campbellbacteria bacterium CG22_combo_CG10-13_8_21_14_all_43_18</name>
    <dbReference type="NCBI Taxonomy" id="1974530"/>
    <lineage>
        <taxon>Bacteria</taxon>
        <taxon>Candidatus Campbelliibacteriota</taxon>
    </lineage>
</organism>
<feature type="coiled-coil region" evidence="1">
    <location>
        <begin position="6"/>
        <end position="75"/>
    </location>
</feature>
<evidence type="ECO:0000313" key="2">
    <source>
        <dbReference type="EMBL" id="PIP86394.1"/>
    </source>
</evidence>
<accession>A0A2H0DW41</accession>
<sequence length="86" mass="10356">MTNPHLDKLRRDITQIEREIQKDREKVHQKEAELRIKEREFERIQEGIGTGKKEIDKINSEIQSKERKLLEWQKETAEISQSLEKS</sequence>
<dbReference type="Proteomes" id="UP000231276">
    <property type="component" value="Unassembled WGS sequence"/>
</dbReference>
<reference evidence="2 3" key="1">
    <citation type="submission" date="2017-09" db="EMBL/GenBank/DDBJ databases">
        <title>Depth-based differentiation of microbial function through sediment-hosted aquifers and enrichment of novel symbionts in the deep terrestrial subsurface.</title>
        <authorList>
            <person name="Probst A.J."/>
            <person name="Ladd B."/>
            <person name="Jarett J.K."/>
            <person name="Geller-Mcgrath D.E."/>
            <person name="Sieber C.M."/>
            <person name="Emerson J.B."/>
            <person name="Anantharaman K."/>
            <person name="Thomas B.C."/>
            <person name="Malmstrom R."/>
            <person name="Stieglmeier M."/>
            <person name="Klingl A."/>
            <person name="Woyke T."/>
            <person name="Ryan C.M."/>
            <person name="Banfield J.F."/>
        </authorList>
    </citation>
    <scope>NUCLEOTIDE SEQUENCE [LARGE SCALE GENOMIC DNA]</scope>
    <source>
        <strain evidence="2">CG22_combo_CG10-13_8_21_14_all_43_18</strain>
    </source>
</reference>
<evidence type="ECO:0000256" key="1">
    <source>
        <dbReference type="SAM" id="Coils"/>
    </source>
</evidence>
<comment type="caution">
    <text evidence="2">The sequence shown here is derived from an EMBL/GenBank/DDBJ whole genome shotgun (WGS) entry which is preliminary data.</text>
</comment>
<name>A0A2H0DW41_9BACT</name>
<proteinExistence type="predicted"/>
<gene>
    <name evidence="2" type="ORF">COW82_02290</name>
</gene>
<dbReference type="AlphaFoldDB" id="A0A2H0DW41"/>
<keyword evidence="1" id="KW-0175">Coiled coil</keyword>
<protein>
    <submittedName>
        <fullName evidence="2">Uncharacterized protein</fullName>
    </submittedName>
</protein>
<dbReference type="EMBL" id="PCTS01000032">
    <property type="protein sequence ID" value="PIP86394.1"/>
    <property type="molecule type" value="Genomic_DNA"/>
</dbReference>